<protein>
    <submittedName>
        <fullName evidence="3">Pecanex-like protein</fullName>
    </submittedName>
</protein>
<sequence>MKLHITDTNQRENVESSEGFIDVERQQERLSSVQSSTGNETQSENATNNRPSLDTDTSLMDDEVESEVTVTMPMVVKEEPLNDFSVIQAILGLNHSLAAADSSSISSDYLDHRGRPRGLLFFLYVCFLM</sequence>
<accession>A0A0M3HL63</accession>
<feature type="compositionally biased region" description="Polar residues" evidence="1">
    <location>
        <begin position="29"/>
        <end position="58"/>
    </location>
</feature>
<proteinExistence type="predicted"/>
<evidence type="ECO:0000256" key="1">
    <source>
        <dbReference type="SAM" id="MobiDB-lite"/>
    </source>
</evidence>
<reference evidence="3" key="1">
    <citation type="submission" date="2017-02" db="UniProtKB">
        <authorList>
            <consortium name="WormBaseParasite"/>
        </authorList>
    </citation>
    <scope>IDENTIFICATION</scope>
</reference>
<evidence type="ECO:0000313" key="2">
    <source>
        <dbReference type="Proteomes" id="UP000036681"/>
    </source>
</evidence>
<feature type="region of interest" description="Disordered" evidence="1">
    <location>
        <begin position="1"/>
        <end position="60"/>
    </location>
</feature>
<name>A0A0M3HL63_ASCLU</name>
<dbReference type="WBParaSite" id="ALUE_0000225801-mRNA-1">
    <property type="protein sequence ID" value="ALUE_0000225801-mRNA-1"/>
    <property type="gene ID" value="ALUE_0000225801"/>
</dbReference>
<dbReference type="Proteomes" id="UP000036681">
    <property type="component" value="Unplaced"/>
</dbReference>
<organism evidence="2 3">
    <name type="scientific">Ascaris lumbricoides</name>
    <name type="common">Giant roundworm</name>
    <dbReference type="NCBI Taxonomy" id="6252"/>
    <lineage>
        <taxon>Eukaryota</taxon>
        <taxon>Metazoa</taxon>
        <taxon>Ecdysozoa</taxon>
        <taxon>Nematoda</taxon>
        <taxon>Chromadorea</taxon>
        <taxon>Rhabditida</taxon>
        <taxon>Spirurina</taxon>
        <taxon>Ascaridomorpha</taxon>
        <taxon>Ascaridoidea</taxon>
        <taxon>Ascarididae</taxon>
        <taxon>Ascaris</taxon>
    </lineage>
</organism>
<dbReference type="AlphaFoldDB" id="A0A0M3HL63"/>
<keyword evidence="2" id="KW-1185">Reference proteome</keyword>
<evidence type="ECO:0000313" key="3">
    <source>
        <dbReference type="WBParaSite" id="ALUE_0000225801-mRNA-1"/>
    </source>
</evidence>